<proteinExistence type="predicted"/>
<feature type="transmembrane region" description="Helical" evidence="1">
    <location>
        <begin position="7"/>
        <end position="27"/>
    </location>
</feature>
<dbReference type="AlphaFoldDB" id="A0A6J7U3Y0"/>
<organism evidence="2">
    <name type="scientific">freshwater metagenome</name>
    <dbReference type="NCBI Taxonomy" id="449393"/>
    <lineage>
        <taxon>unclassified sequences</taxon>
        <taxon>metagenomes</taxon>
        <taxon>ecological metagenomes</taxon>
    </lineage>
</organism>
<keyword evidence="1" id="KW-1133">Transmembrane helix</keyword>
<sequence>MRNFLSARFAAALGIPIVVAFLIYAVLMNSGSSSQSANKVVHFVNYIASVNTVQAESDWIVVQGTTRSTARLALDDARTVYIADGTPGEITCTDFSSPNACVLIAELLGDAVVWFALAPATSETLLTRVALPPVVDMLNGGDFAVLSNGWVVPLATPTKRTCSTPTVSLREFINKFASNMNVSLNLSTDHIDVVTCTSEGN</sequence>
<keyword evidence="1" id="KW-0812">Transmembrane</keyword>
<evidence type="ECO:0000313" key="2">
    <source>
        <dbReference type="EMBL" id="CAB5060012.1"/>
    </source>
</evidence>
<accession>A0A6J7U3Y0</accession>
<dbReference type="EMBL" id="CAFBQU010000003">
    <property type="protein sequence ID" value="CAB5060012.1"/>
    <property type="molecule type" value="Genomic_DNA"/>
</dbReference>
<gene>
    <name evidence="2" type="ORF">UFOPK4347_00246</name>
</gene>
<reference evidence="2" key="1">
    <citation type="submission" date="2020-05" db="EMBL/GenBank/DDBJ databases">
        <authorList>
            <person name="Chiriac C."/>
            <person name="Salcher M."/>
            <person name="Ghai R."/>
            <person name="Kavagutti S V."/>
        </authorList>
    </citation>
    <scope>NUCLEOTIDE SEQUENCE</scope>
</reference>
<protein>
    <submittedName>
        <fullName evidence="2">Unannotated protein</fullName>
    </submittedName>
</protein>
<name>A0A6J7U3Y0_9ZZZZ</name>
<keyword evidence="1" id="KW-0472">Membrane</keyword>
<evidence type="ECO:0000256" key="1">
    <source>
        <dbReference type="SAM" id="Phobius"/>
    </source>
</evidence>